<dbReference type="InterPro" id="IPR050469">
    <property type="entry name" value="Diguanylate_Cyclase"/>
</dbReference>
<dbReference type="PANTHER" id="PTHR45138:SF9">
    <property type="entry name" value="DIGUANYLATE CYCLASE DGCM-RELATED"/>
    <property type="match status" value="1"/>
</dbReference>
<evidence type="ECO:0000313" key="6">
    <source>
        <dbReference type="EMBL" id="HAA83176.1"/>
    </source>
</evidence>
<dbReference type="Gene3D" id="3.30.70.270">
    <property type="match status" value="1"/>
</dbReference>
<feature type="modified residue" description="4-aspartylphosphate" evidence="3">
    <location>
        <position position="184"/>
    </location>
</feature>
<evidence type="ECO:0000313" key="7">
    <source>
        <dbReference type="Proteomes" id="UP000257240"/>
    </source>
</evidence>
<evidence type="ECO:0000256" key="2">
    <source>
        <dbReference type="ARBA" id="ARBA00034247"/>
    </source>
</evidence>
<dbReference type="GO" id="GO:0000160">
    <property type="term" value="P:phosphorelay signal transduction system"/>
    <property type="evidence" value="ECO:0007669"/>
    <property type="project" value="InterPro"/>
</dbReference>
<keyword evidence="3" id="KW-0597">Phosphoprotein</keyword>
<evidence type="ECO:0000259" key="4">
    <source>
        <dbReference type="PROSITE" id="PS50110"/>
    </source>
</evidence>
<sequence length="423" mass="48451">MQDTLPCQKNKILLVDDDRIILKAVSKLISQRLSLPVITAENLSETQKCLKKERQNIGLAVCDYHLPDAEKGEAIDFLLSHNVPTIVLTASYDENLRESILDKGVVDYLVKGTPNIVENLILSIKRTLKNSQTKVLVVEDMPVDRKIIANILKNMLFQVVEASSLREAQKILKEDPQIKLLILDYYFPEEDTLEFLYEIRRGYSKSALGIIVVSGIVKTKMIPVLLKAGANDFLRKPFSQEEFMVRVHNTLDLIELIQELEFLAYHDPLTGLYNRRYFMEEAPKFLSIAKRRNLNLACLVIDIDNFKQINDTYGHEVGDLVLKDLAEKLKETFKREEDIVARFGGEEFVVLILYSDKRAFIEFIEYFRRKVTSTPLNLQGQNISYTISIGGALELKNSLREMLFIADNNLYKAKKQGKNCVVV</sequence>
<proteinExistence type="predicted"/>
<dbReference type="EMBL" id="DLVE01000002">
    <property type="protein sequence ID" value="HAA83176.1"/>
    <property type="molecule type" value="Genomic_DNA"/>
</dbReference>
<feature type="domain" description="GGDEF" evidence="5">
    <location>
        <begin position="294"/>
        <end position="423"/>
    </location>
</feature>
<evidence type="ECO:0000256" key="1">
    <source>
        <dbReference type="ARBA" id="ARBA00012528"/>
    </source>
</evidence>
<dbReference type="GO" id="GO:0052621">
    <property type="term" value="F:diguanylate cyclase activity"/>
    <property type="evidence" value="ECO:0007669"/>
    <property type="project" value="UniProtKB-EC"/>
</dbReference>
<evidence type="ECO:0000259" key="5">
    <source>
        <dbReference type="PROSITE" id="PS50887"/>
    </source>
</evidence>
<dbReference type="InterPro" id="IPR029787">
    <property type="entry name" value="Nucleotide_cyclase"/>
</dbReference>
<feature type="modified residue" description="4-aspartylphosphate" evidence="3">
    <location>
        <position position="63"/>
    </location>
</feature>
<name>A0A101FJP7_9BACT</name>
<dbReference type="PROSITE" id="PS50887">
    <property type="entry name" value="GGDEF"/>
    <property type="match status" value="1"/>
</dbReference>
<dbReference type="Pfam" id="PF00072">
    <property type="entry name" value="Response_reg"/>
    <property type="match status" value="2"/>
</dbReference>
<dbReference type="InterPro" id="IPR001789">
    <property type="entry name" value="Sig_transdc_resp-reg_receiver"/>
</dbReference>
<comment type="catalytic activity">
    <reaction evidence="2">
        <text>2 GTP = 3',3'-c-di-GMP + 2 diphosphate</text>
        <dbReference type="Rhea" id="RHEA:24898"/>
        <dbReference type="ChEBI" id="CHEBI:33019"/>
        <dbReference type="ChEBI" id="CHEBI:37565"/>
        <dbReference type="ChEBI" id="CHEBI:58805"/>
        <dbReference type="EC" id="2.7.7.65"/>
    </reaction>
</comment>
<feature type="domain" description="Response regulatory" evidence="4">
    <location>
        <begin position="134"/>
        <end position="251"/>
    </location>
</feature>
<dbReference type="GO" id="GO:1902201">
    <property type="term" value="P:negative regulation of bacterial-type flagellum-dependent cell motility"/>
    <property type="evidence" value="ECO:0007669"/>
    <property type="project" value="TreeGrafter"/>
</dbReference>
<dbReference type="SUPFAM" id="SSF52172">
    <property type="entry name" value="CheY-like"/>
    <property type="match status" value="2"/>
</dbReference>
<dbReference type="RefSeq" id="WP_273018731.1">
    <property type="nucleotide sequence ID" value="NZ_DAINLL010000006.1"/>
</dbReference>
<dbReference type="CDD" id="cd01949">
    <property type="entry name" value="GGDEF"/>
    <property type="match status" value="1"/>
</dbReference>
<reference evidence="6 7" key="1">
    <citation type="journal article" date="2018" name="Nat. Biotechnol.">
        <title>A standardized bacterial taxonomy based on genome phylogeny substantially revises the tree of life.</title>
        <authorList>
            <person name="Parks D.H."/>
            <person name="Chuvochina M."/>
            <person name="Waite D.W."/>
            <person name="Rinke C."/>
            <person name="Skarshewski A."/>
            <person name="Chaumeil P.A."/>
            <person name="Hugenholtz P."/>
        </authorList>
    </citation>
    <scope>NUCLEOTIDE SEQUENCE [LARGE SCALE GENOMIC DNA]</scope>
    <source>
        <strain evidence="6">UBA12529</strain>
    </source>
</reference>
<dbReference type="GO" id="GO:0043709">
    <property type="term" value="P:cell adhesion involved in single-species biofilm formation"/>
    <property type="evidence" value="ECO:0007669"/>
    <property type="project" value="TreeGrafter"/>
</dbReference>
<dbReference type="NCBIfam" id="TIGR00254">
    <property type="entry name" value="GGDEF"/>
    <property type="match status" value="1"/>
</dbReference>
<dbReference type="Pfam" id="PF00990">
    <property type="entry name" value="GGDEF"/>
    <property type="match status" value="1"/>
</dbReference>
<gene>
    <name evidence="6" type="ORF">DCE01_00045</name>
</gene>
<dbReference type="InterPro" id="IPR000160">
    <property type="entry name" value="GGDEF_dom"/>
</dbReference>
<comment type="caution">
    <text evidence="6">The sequence shown here is derived from an EMBL/GenBank/DDBJ whole genome shotgun (WGS) entry which is preliminary data.</text>
</comment>
<dbReference type="SMART" id="SM00448">
    <property type="entry name" value="REC"/>
    <property type="match status" value="2"/>
</dbReference>
<dbReference type="SMART" id="SM00267">
    <property type="entry name" value="GGDEF"/>
    <property type="match status" value="1"/>
</dbReference>
<dbReference type="Proteomes" id="UP000257240">
    <property type="component" value="Unassembled WGS sequence"/>
</dbReference>
<dbReference type="SUPFAM" id="SSF55073">
    <property type="entry name" value="Nucleotide cyclase"/>
    <property type="match status" value="1"/>
</dbReference>
<dbReference type="EC" id="2.7.7.65" evidence="1"/>
<dbReference type="PROSITE" id="PS50110">
    <property type="entry name" value="RESPONSE_REGULATORY"/>
    <property type="match status" value="2"/>
</dbReference>
<dbReference type="PANTHER" id="PTHR45138">
    <property type="entry name" value="REGULATORY COMPONENTS OF SENSORY TRANSDUCTION SYSTEM"/>
    <property type="match status" value="1"/>
</dbReference>
<feature type="domain" description="Response regulatory" evidence="4">
    <location>
        <begin position="11"/>
        <end position="126"/>
    </location>
</feature>
<dbReference type="GO" id="GO:0005886">
    <property type="term" value="C:plasma membrane"/>
    <property type="evidence" value="ECO:0007669"/>
    <property type="project" value="TreeGrafter"/>
</dbReference>
<dbReference type="AlphaFoldDB" id="A0A101FJP7"/>
<dbReference type="FunFam" id="3.30.70.270:FF:000001">
    <property type="entry name" value="Diguanylate cyclase domain protein"/>
    <property type="match status" value="1"/>
</dbReference>
<dbReference type="InterPro" id="IPR043128">
    <property type="entry name" value="Rev_trsase/Diguanyl_cyclase"/>
</dbReference>
<dbReference type="InterPro" id="IPR011006">
    <property type="entry name" value="CheY-like_superfamily"/>
</dbReference>
<organism evidence="6 7">
    <name type="scientific">Thermodesulfobacterium commune</name>
    <dbReference type="NCBI Taxonomy" id="1741"/>
    <lineage>
        <taxon>Bacteria</taxon>
        <taxon>Pseudomonadati</taxon>
        <taxon>Thermodesulfobacteriota</taxon>
        <taxon>Thermodesulfobacteria</taxon>
        <taxon>Thermodesulfobacteriales</taxon>
        <taxon>Thermodesulfobacteriaceae</taxon>
        <taxon>Thermodesulfobacterium</taxon>
    </lineage>
</organism>
<evidence type="ECO:0000256" key="3">
    <source>
        <dbReference type="PROSITE-ProRule" id="PRU00169"/>
    </source>
</evidence>
<protein>
    <recommendedName>
        <fullName evidence="1">diguanylate cyclase</fullName>
        <ecNumber evidence="1">2.7.7.65</ecNumber>
    </recommendedName>
</protein>
<accession>A0A101FJP7</accession>
<dbReference type="Gene3D" id="3.40.50.2300">
    <property type="match status" value="2"/>
</dbReference>